<proteinExistence type="predicted"/>
<evidence type="ECO:0000313" key="2">
    <source>
        <dbReference type="Proteomes" id="UP000627984"/>
    </source>
</evidence>
<reference evidence="1" key="1">
    <citation type="journal article" date="2014" name="Int. J. Syst. Evol. Microbiol.">
        <title>Complete genome sequence of Corynebacterium casei LMG S-19264T (=DSM 44701T), isolated from a smear-ripened cheese.</title>
        <authorList>
            <consortium name="US DOE Joint Genome Institute (JGI-PGF)"/>
            <person name="Walter F."/>
            <person name="Albersmeier A."/>
            <person name="Kalinowski J."/>
            <person name="Ruckert C."/>
        </authorList>
    </citation>
    <scope>NUCLEOTIDE SEQUENCE</scope>
    <source>
        <strain evidence="1">JCM 3093</strain>
    </source>
</reference>
<dbReference type="Gene3D" id="3.40.50.150">
    <property type="entry name" value="Vaccinia Virus protein VP39"/>
    <property type="match status" value="1"/>
</dbReference>
<dbReference type="Pfam" id="PF01135">
    <property type="entry name" value="PCMT"/>
    <property type="match status" value="1"/>
</dbReference>
<dbReference type="EMBL" id="BMQD01000040">
    <property type="protein sequence ID" value="GGK97880.1"/>
    <property type="molecule type" value="Genomic_DNA"/>
</dbReference>
<dbReference type="InterPro" id="IPR029063">
    <property type="entry name" value="SAM-dependent_MTases_sf"/>
</dbReference>
<comment type="caution">
    <text evidence="1">The sequence shown here is derived from an EMBL/GenBank/DDBJ whole genome shotgun (WGS) entry which is preliminary data.</text>
</comment>
<sequence length="319" mass="32701">MAITGRRTPLLPVSPAATRLTAGPGADAFPIAIPIQPCPAVPTAVPQPLQAKTCNVCGGSGTVQASNGGLRTCTACGDGHDGAPDLGPFDLIVGWCSPTSIPAAWVKQVVPGGIISTPVYVAPVARAVGHLRATVTGQGTLADLQLGAAVYVDMASVVNDTLGAPLFYVDAHNGQSHISVAWRDRDDDPAAALALLDHPGHVEEYLLGGDGPAVATAWRDARAYLAARDHALGASSLTTWGSGEPDWDAGVGFSSGRNAAMLTDSGQLRANQSGSPALAKLRDYLQAWEEAGRPSLEQLAVTLEPGDSGWQVRAALPGQ</sequence>
<reference evidence="1" key="2">
    <citation type="submission" date="2022-09" db="EMBL/GenBank/DDBJ databases">
        <authorList>
            <person name="Sun Q."/>
            <person name="Ohkuma M."/>
        </authorList>
    </citation>
    <scope>NUCLEOTIDE SEQUENCE</scope>
    <source>
        <strain evidence="1">JCM 3093</strain>
    </source>
</reference>
<dbReference type="RefSeq" id="WP_191898350.1">
    <property type="nucleotide sequence ID" value="NZ_BMQD01000040.1"/>
</dbReference>
<dbReference type="AlphaFoldDB" id="A0AA37BNW0"/>
<protein>
    <submittedName>
        <fullName evidence="1">Uncharacterized protein</fullName>
    </submittedName>
</protein>
<name>A0AA37BNW0_9ACTN</name>
<organism evidence="1 2">
    <name type="scientific">Planomonospora parontospora</name>
    <dbReference type="NCBI Taxonomy" id="58119"/>
    <lineage>
        <taxon>Bacteria</taxon>
        <taxon>Bacillati</taxon>
        <taxon>Actinomycetota</taxon>
        <taxon>Actinomycetes</taxon>
        <taxon>Streptosporangiales</taxon>
        <taxon>Streptosporangiaceae</taxon>
        <taxon>Planomonospora</taxon>
    </lineage>
</organism>
<accession>A0AA37BNW0</accession>
<gene>
    <name evidence="1" type="ORF">GCM10010126_66590</name>
</gene>
<dbReference type="Proteomes" id="UP000627984">
    <property type="component" value="Unassembled WGS sequence"/>
</dbReference>
<evidence type="ECO:0000313" key="1">
    <source>
        <dbReference type="EMBL" id="GGK97880.1"/>
    </source>
</evidence>